<dbReference type="Pfam" id="PF01553">
    <property type="entry name" value="Acyltransferase"/>
    <property type="match status" value="1"/>
</dbReference>
<dbReference type="SMART" id="SM00563">
    <property type="entry name" value="PlsC"/>
    <property type="match status" value="1"/>
</dbReference>
<reference evidence="5" key="1">
    <citation type="submission" date="2019-03" db="EMBL/GenBank/DDBJ databases">
        <authorList>
            <person name="Danneels B."/>
        </authorList>
    </citation>
    <scope>NUCLEOTIDE SEQUENCE</scope>
</reference>
<dbReference type="GO" id="GO:0003841">
    <property type="term" value="F:1-acylglycerol-3-phosphate O-acyltransferase activity"/>
    <property type="evidence" value="ECO:0007669"/>
    <property type="project" value="TreeGrafter"/>
</dbReference>
<sequence>MEQAASMSTHLHPPRQDAWLWRLFATGLAFILFGAGSLMLRLFVFPVQRLLPGTQVSKQRRARNTISWVFRFLIRFLVRSGVLTLDIQGAERLGRPGQLIIANHPSLLDVALLIAHTRNANCIVKESLFGNPFTRGPLAAAGYIGNMEGLDTLERSAGSLRAGAPLIMFPEGTRTRLGTLPTFHRGACAIAMRGASVVTPVVISMRPVSHYKGAPWYQIPRRRIHYSLVVGPDLDPASWLEQGPLPIVTRRLNEHLHAHFHRELTKA</sequence>
<gene>
    <name evidence="5" type="ORF">ANDO2_3373</name>
</gene>
<keyword evidence="3" id="KW-0472">Membrane</keyword>
<feature type="transmembrane region" description="Helical" evidence="3">
    <location>
        <begin position="20"/>
        <end position="44"/>
    </location>
</feature>
<dbReference type="AlphaFoldDB" id="A0A484PCW5"/>
<protein>
    <submittedName>
        <fullName evidence="5">FIG018329: 1-acyl-sn-glycerol-3-phosphate acyltransferase</fullName>
    </submittedName>
</protein>
<dbReference type="InterPro" id="IPR002123">
    <property type="entry name" value="Plipid/glycerol_acylTrfase"/>
</dbReference>
<feature type="domain" description="Phospholipid/glycerol acyltransferase" evidence="4">
    <location>
        <begin position="98"/>
        <end position="206"/>
    </location>
</feature>
<dbReference type="GO" id="GO:0006654">
    <property type="term" value="P:phosphatidic acid biosynthetic process"/>
    <property type="evidence" value="ECO:0007669"/>
    <property type="project" value="TreeGrafter"/>
</dbReference>
<keyword evidence="1 5" id="KW-0808">Transferase</keyword>
<organism evidence="5">
    <name type="scientific">plant metagenome</name>
    <dbReference type="NCBI Taxonomy" id="1297885"/>
    <lineage>
        <taxon>unclassified sequences</taxon>
        <taxon>metagenomes</taxon>
        <taxon>organismal metagenomes</taxon>
    </lineage>
</organism>
<keyword evidence="3" id="KW-0812">Transmembrane</keyword>
<dbReference type="SUPFAM" id="SSF69593">
    <property type="entry name" value="Glycerol-3-phosphate (1)-acyltransferase"/>
    <property type="match status" value="1"/>
</dbReference>
<evidence type="ECO:0000313" key="5">
    <source>
        <dbReference type="EMBL" id="VFR23834.1"/>
    </source>
</evidence>
<dbReference type="PANTHER" id="PTHR10434:SF66">
    <property type="entry name" value="PHOSPHOLIPID_GLYCEROL ACYLTRANSFERASE DOMAIN-CONTAINING PROTEIN"/>
    <property type="match status" value="1"/>
</dbReference>
<dbReference type="PANTHER" id="PTHR10434">
    <property type="entry name" value="1-ACYL-SN-GLYCEROL-3-PHOSPHATE ACYLTRANSFERASE"/>
    <property type="match status" value="1"/>
</dbReference>
<name>A0A484PCW5_9ZZZZ</name>
<keyword evidence="3" id="KW-1133">Transmembrane helix</keyword>
<evidence type="ECO:0000256" key="2">
    <source>
        <dbReference type="ARBA" id="ARBA00023315"/>
    </source>
</evidence>
<evidence type="ECO:0000256" key="3">
    <source>
        <dbReference type="SAM" id="Phobius"/>
    </source>
</evidence>
<keyword evidence="2 5" id="KW-0012">Acyltransferase</keyword>
<proteinExistence type="predicted"/>
<dbReference type="CDD" id="cd07989">
    <property type="entry name" value="LPLAT_AGPAT-like"/>
    <property type="match status" value="1"/>
</dbReference>
<accession>A0A484PCW5</accession>
<evidence type="ECO:0000259" key="4">
    <source>
        <dbReference type="SMART" id="SM00563"/>
    </source>
</evidence>
<dbReference type="EMBL" id="CAADIB010000004">
    <property type="protein sequence ID" value="VFR23834.1"/>
    <property type="molecule type" value="Genomic_DNA"/>
</dbReference>
<evidence type="ECO:0000256" key="1">
    <source>
        <dbReference type="ARBA" id="ARBA00022679"/>
    </source>
</evidence>